<evidence type="ECO:0000256" key="2">
    <source>
        <dbReference type="SAM" id="SignalP"/>
    </source>
</evidence>
<feature type="signal peptide" evidence="2">
    <location>
        <begin position="1"/>
        <end position="22"/>
    </location>
</feature>
<feature type="region of interest" description="Disordered" evidence="1">
    <location>
        <begin position="223"/>
        <end position="251"/>
    </location>
</feature>
<accession>A0ABT8TPF7</accession>
<reference evidence="3" key="1">
    <citation type="submission" date="2023-06" db="EMBL/GenBank/DDBJ databases">
        <title>Genome sequence of Nocardioides sp. SOB44.</title>
        <authorList>
            <person name="Zhang G."/>
        </authorList>
    </citation>
    <scope>NUCLEOTIDE SEQUENCE</scope>
    <source>
        <strain evidence="3">SOB44</strain>
    </source>
</reference>
<evidence type="ECO:0000313" key="4">
    <source>
        <dbReference type="Proteomes" id="UP001168363"/>
    </source>
</evidence>
<feature type="chain" id="PRO_5045959308" description="Lipoprotein" evidence="2">
    <location>
        <begin position="23"/>
        <end position="251"/>
    </location>
</feature>
<keyword evidence="4" id="KW-1185">Reference proteome</keyword>
<evidence type="ECO:0000313" key="3">
    <source>
        <dbReference type="EMBL" id="MDO3395325.1"/>
    </source>
</evidence>
<sequence>MAGWARRTAGAAALLAASAALVGCGDDGDDSSTGDEQTGDSASSSAFVEQEGAEIRDAAATAMGDLESLRVSGEVAVDGEEVSIEIATSRGGDCSGTVGFGGADAEVLSVDGQTWFRPSEEFWRASAGPQADQIIEVVDGRWVVLGEDEGFAELCDLDQLLEELLEDTDEATTYETGEVTDVDGTEAVAVVSTDEDGESSTGYIAVEEPHHLLRIERTEGDEQGSVTFTDFDEPVEVEAPADDETVDLDSL</sequence>
<protein>
    <recommendedName>
        <fullName evidence="5">Lipoprotein</fullName>
    </recommendedName>
</protein>
<proteinExistence type="predicted"/>
<dbReference type="Gene3D" id="2.50.20.20">
    <property type="match status" value="1"/>
</dbReference>
<keyword evidence="2" id="KW-0732">Signal</keyword>
<organism evidence="3 4">
    <name type="scientific">Nocardioides cremeus</name>
    <dbReference type="NCBI Taxonomy" id="3058044"/>
    <lineage>
        <taxon>Bacteria</taxon>
        <taxon>Bacillati</taxon>
        <taxon>Actinomycetota</taxon>
        <taxon>Actinomycetes</taxon>
        <taxon>Propionibacteriales</taxon>
        <taxon>Nocardioidaceae</taxon>
        <taxon>Nocardioides</taxon>
    </lineage>
</organism>
<dbReference type="RefSeq" id="WP_302706591.1">
    <property type="nucleotide sequence ID" value="NZ_JAULSC010000004.1"/>
</dbReference>
<dbReference type="EMBL" id="JAULSC010000004">
    <property type="protein sequence ID" value="MDO3395325.1"/>
    <property type="molecule type" value="Genomic_DNA"/>
</dbReference>
<dbReference type="PROSITE" id="PS51257">
    <property type="entry name" value="PROKAR_LIPOPROTEIN"/>
    <property type="match status" value="1"/>
</dbReference>
<feature type="compositionally biased region" description="Acidic residues" evidence="1">
    <location>
        <begin position="230"/>
        <end position="251"/>
    </location>
</feature>
<name>A0ABT8TPF7_9ACTN</name>
<evidence type="ECO:0000256" key="1">
    <source>
        <dbReference type="SAM" id="MobiDB-lite"/>
    </source>
</evidence>
<feature type="region of interest" description="Disordered" evidence="1">
    <location>
        <begin position="25"/>
        <end position="48"/>
    </location>
</feature>
<evidence type="ECO:0008006" key="5">
    <source>
        <dbReference type="Google" id="ProtNLM"/>
    </source>
</evidence>
<comment type="caution">
    <text evidence="3">The sequence shown here is derived from an EMBL/GenBank/DDBJ whole genome shotgun (WGS) entry which is preliminary data.</text>
</comment>
<dbReference type="Proteomes" id="UP001168363">
    <property type="component" value="Unassembled WGS sequence"/>
</dbReference>
<gene>
    <name evidence="3" type="ORF">QWJ41_06335</name>
</gene>